<dbReference type="Pfam" id="PF13510">
    <property type="entry name" value="Fer2_4"/>
    <property type="match status" value="1"/>
</dbReference>
<gene>
    <name evidence="3" type="ORF">ELQ90_03280</name>
</gene>
<dbReference type="InterPro" id="IPR036010">
    <property type="entry name" value="2Fe-2S_ferredoxin-like_sf"/>
</dbReference>
<dbReference type="EMBL" id="RZNB01000001">
    <property type="protein sequence ID" value="RWZ52971.1"/>
    <property type="molecule type" value="Genomic_DNA"/>
</dbReference>
<comment type="caution">
    <text evidence="3">The sequence shown here is derived from an EMBL/GenBank/DDBJ whole genome shotgun (WGS) entry which is preliminary data.</text>
</comment>
<evidence type="ECO:0000256" key="1">
    <source>
        <dbReference type="ARBA" id="ARBA00023002"/>
    </source>
</evidence>
<keyword evidence="1" id="KW-0560">Oxidoreductase</keyword>
<feature type="region of interest" description="Disordered" evidence="2">
    <location>
        <begin position="90"/>
        <end position="121"/>
    </location>
</feature>
<sequence length="121" mass="12750">MSARRIPASQDPVRPRPSAEITVTLDGERYGGLEGQTLAGVLLGSGRLSWRTTSVAGSPRGVFCGIGVCFDCIAEVNGERDVRLCQRRAADGDELRTQHDALPVPVEDEDPPTATSDGAGS</sequence>
<dbReference type="GO" id="GO:0051536">
    <property type="term" value="F:iron-sulfur cluster binding"/>
    <property type="evidence" value="ECO:0007669"/>
    <property type="project" value="InterPro"/>
</dbReference>
<evidence type="ECO:0000313" key="3">
    <source>
        <dbReference type="EMBL" id="RWZ52971.1"/>
    </source>
</evidence>
<dbReference type="GO" id="GO:0016491">
    <property type="term" value="F:oxidoreductase activity"/>
    <property type="evidence" value="ECO:0007669"/>
    <property type="project" value="UniProtKB-KW"/>
</dbReference>
<reference evidence="3 4" key="1">
    <citation type="submission" date="2018-12" db="EMBL/GenBank/DDBJ databases">
        <authorList>
            <person name="Li F."/>
        </authorList>
    </citation>
    <scope>NUCLEOTIDE SEQUENCE [LARGE SCALE GENOMIC DNA]</scope>
    <source>
        <strain evidence="3 4">11W25H-1</strain>
    </source>
</reference>
<dbReference type="SUPFAM" id="SSF54292">
    <property type="entry name" value="2Fe-2S ferredoxin-like"/>
    <property type="match status" value="1"/>
</dbReference>
<dbReference type="Proteomes" id="UP000288547">
    <property type="component" value="Unassembled WGS sequence"/>
</dbReference>
<keyword evidence="4" id="KW-1185">Reference proteome</keyword>
<evidence type="ECO:0000256" key="2">
    <source>
        <dbReference type="SAM" id="MobiDB-lite"/>
    </source>
</evidence>
<dbReference type="InterPro" id="IPR042204">
    <property type="entry name" value="2Fe-2S-bd_N"/>
</dbReference>
<protein>
    <submittedName>
        <fullName evidence="3">(2Fe-2S)-binding protein</fullName>
    </submittedName>
</protein>
<evidence type="ECO:0000313" key="4">
    <source>
        <dbReference type="Proteomes" id="UP000288547"/>
    </source>
</evidence>
<dbReference type="AlphaFoldDB" id="A0A444PYU1"/>
<name>A0A444PYU1_9MICO</name>
<accession>A0A444PYU1</accession>
<proteinExistence type="predicted"/>
<dbReference type="RefSeq" id="WP_128493814.1">
    <property type="nucleotide sequence ID" value="NZ_RZNB01000001.1"/>
</dbReference>
<dbReference type="OrthoDB" id="573392at2"/>
<organism evidence="3 4">
    <name type="scientific">Labedella phragmitis</name>
    <dbReference type="NCBI Taxonomy" id="2498849"/>
    <lineage>
        <taxon>Bacteria</taxon>
        <taxon>Bacillati</taxon>
        <taxon>Actinomycetota</taxon>
        <taxon>Actinomycetes</taxon>
        <taxon>Micrococcales</taxon>
        <taxon>Microbacteriaceae</taxon>
        <taxon>Labedella</taxon>
    </lineage>
</organism>
<dbReference type="Gene3D" id="3.10.20.440">
    <property type="entry name" value="2Fe-2S iron-sulphur cluster binding domain, sarcosine oxidase, alpha subunit, N-terminal domain"/>
    <property type="match status" value="1"/>
</dbReference>
<feature type="region of interest" description="Disordered" evidence="2">
    <location>
        <begin position="1"/>
        <end position="22"/>
    </location>
</feature>
<feature type="compositionally biased region" description="Basic and acidic residues" evidence="2">
    <location>
        <begin position="90"/>
        <end position="99"/>
    </location>
</feature>